<name>A0ABW7QD74_9MICO</name>
<dbReference type="Proteomes" id="UP001610861">
    <property type="component" value="Unassembled WGS sequence"/>
</dbReference>
<dbReference type="Pfam" id="PF19516">
    <property type="entry name" value="DUF6049"/>
    <property type="match status" value="1"/>
</dbReference>
<reference evidence="3 4" key="1">
    <citation type="submission" date="2024-09" db="EMBL/GenBank/DDBJ databases">
        <authorList>
            <person name="Pan X."/>
        </authorList>
    </citation>
    <scope>NUCLEOTIDE SEQUENCE [LARGE SCALE GENOMIC DNA]</scope>
    <source>
        <strain evidence="3 4">B2969</strain>
    </source>
</reference>
<dbReference type="RefSeq" id="WP_397558279.1">
    <property type="nucleotide sequence ID" value="NZ_JBIQWL010000013.1"/>
</dbReference>
<accession>A0ABW7QD74</accession>
<proteinExistence type="predicted"/>
<sequence>MIQSPPPSVPRARRRRASLAAVAGLVAVLLTPLAAVPAQASVPLASSTPSPTPTPSPVAANPVLTLAPISNGVLHDGDHLTASVTLTNDTVAATPVGTVSVSLGSQRLADRVALDAWLAGGVDDDSLSEVASIPFVSVDAGDSQTQGVITEQPITGLAPGAYPVLATLTTAAGVYTATSVVVVPDAAIGPIGIGVVVPVTADATAEGLLTSDELQDLTGPEGSLTNQLDAVAGTDAILAVDPAIAAAIRVLGTSAPETATAWLTRLEALPNTRFALQFGDADVAAQVKAGIVPPLKPASLQSYMDPADFLPAPSSTATPGPTATATPPTDPTVPVYPDNSALLDIGTARAGVFWPATGTAGGDVVEALGGVTVDDQQGLTLIASTSTDTGSEGATVAARGADGDDPVLVYDSAISRELHAASTMDAAPLRGAHLAAATAYLSFAVAATGGTPLLVTVDRGEDRSRVALRTAISAALEAPSVAAVTLGTLANASPHGVEVADVAPDAARVAAASALVSDEDALGQFATILDNPNTITGPERAEILQLLGNEWRATPDGWTAALASHREESATTLDSVGILRASPIQLITSGAVIPVWVRNDLPYPVNVTLFATPDDLRLEVQRTTQVVAQPQSNTRVEVPVQAQIGSGDVTIALELRSPTGVLIGDPQTREVHVRADWEGIGIIVLAVLAVLFVAVGVVRTVLRRRARRKTDATTEPAEPTAGTAPEPADTAAIADAAEPADTAEPEPDAVDSEEPRS</sequence>
<dbReference type="PROSITE" id="PS51318">
    <property type="entry name" value="TAT"/>
    <property type="match status" value="1"/>
</dbReference>
<dbReference type="InterPro" id="IPR046112">
    <property type="entry name" value="DUF6049"/>
</dbReference>
<keyword evidence="4" id="KW-1185">Reference proteome</keyword>
<comment type="caution">
    <text evidence="3">The sequence shown here is derived from an EMBL/GenBank/DDBJ whole genome shotgun (WGS) entry which is preliminary data.</text>
</comment>
<evidence type="ECO:0000313" key="4">
    <source>
        <dbReference type="Proteomes" id="UP001610861"/>
    </source>
</evidence>
<feature type="region of interest" description="Disordered" evidence="1">
    <location>
        <begin position="311"/>
        <end position="333"/>
    </location>
</feature>
<keyword evidence="2" id="KW-0472">Membrane</keyword>
<dbReference type="EMBL" id="JBIQWL010000013">
    <property type="protein sequence ID" value="MFH8252850.1"/>
    <property type="molecule type" value="Genomic_DNA"/>
</dbReference>
<feature type="compositionally biased region" description="Acidic residues" evidence="1">
    <location>
        <begin position="741"/>
        <end position="757"/>
    </location>
</feature>
<evidence type="ECO:0000313" key="3">
    <source>
        <dbReference type="EMBL" id="MFH8252850.1"/>
    </source>
</evidence>
<feature type="region of interest" description="Disordered" evidence="1">
    <location>
        <begin position="705"/>
        <end position="757"/>
    </location>
</feature>
<organism evidence="3 4">
    <name type="scientific">Microbacterium alkaliflavum</name>
    <dbReference type="NCBI Taxonomy" id="3248839"/>
    <lineage>
        <taxon>Bacteria</taxon>
        <taxon>Bacillati</taxon>
        <taxon>Actinomycetota</taxon>
        <taxon>Actinomycetes</taxon>
        <taxon>Micrococcales</taxon>
        <taxon>Microbacteriaceae</taxon>
        <taxon>Microbacterium</taxon>
    </lineage>
</organism>
<dbReference type="InterPro" id="IPR006311">
    <property type="entry name" value="TAT_signal"/>
</dbReference>
<evidence type="ECO:0000256" key="1">
    <source>
        <dbReference type="SAM" id="MobiDB-lite"/>
    </source>
</evidence>
<feature type="transmembrane region" description="Helical" evidence="2">
    <location>
        <begin position="679"/>
        <end position="702"/>
    </location>
</feature>
<feature type="compositionally biased region" description="Low complexity" evidence="1">
    <location>
        <begin position="713"/>
        <end position="740"/>
    </location>
</feature>
<protein>
    <submittedName>
        <fullName evidence="3">DUF6049 family protein</fullName>
    </submittedName>
</protein>
<gene>
    <name evidence="3" type="ORF">ACH3VR_20965</name>
</gene>
<keyword evidence="2" id="KW-0812">Transmembrane</keyword>
<evidence type="ECO:0000256" key="2">
    <source>
        <dbReference type="SAM" id="Phobius"/>
    </source>
</evidence>
<keyword evidence="2" id="KW-1133">Transmembrane helix</keyword>